<protein>
    <submittedName>
        <fullName evidence="2">Uncharacterized protein</fullName>
    </submittedName>
</protein>
<proteinExistence type="predicted"/>
<evidence type="ECO:0000313" key="2">
    <source>
        <dbReference type="EMBL" id="KAJ1103921.1"/>
    </source>
</evidence>
<sequence length="74" mass="7892">MENSGSSKKSLADATPPEEDSVPSNLVPTMDALQHMIKVAVEAAFRAREHKGGADFMTEQGAPLNGLVRQKAVK</sequence>
<organism evidence="2 3">
    <name type="scientific">Pleurodeles waltl</name>
    <name type="common">Iberian ribbed newt</name>
    <dbReference type="NCBI Taxonomy" id="8319"/>
    <lineage>
        <taxon>Eukaryota</taxon>
        <taxon>Metazoa</taxon>
        <taxon>Chordata</taxon>
        <taxon>Craniata</taxon>
        <taxon>Vertebrata</taxon>
        <taxon>Euteleostomi</taxon>
        <taxon>Amphibia</taxon>
        <taxon>Batrachia</taxon>
        <taxon>Caudata</taxon>
        <taxon>Salamandroidea</taxon>
        <taxon>Salamandridae</taxon>
        <taxon>Pleurodelinae</taxon>
        <taxon>Pleurodeles</taxon>
    </lineage>
</organism>
<feature type="region of interest" description="Disordered" evidence="1">
    <location>
        <begin position="1"/>
        <end position="25"/>
    </location>
</feature>
<name>A0AAV7MJF7_PLEWA</name>
<dbReference type="EMBL" id="JANPWB010000013">
    <property type="protein sequence ID" value="KAJ1103921.1"/>
    <property type="molecule type" value="Genomic_DNA"/>
</dbReference>
<accession>A0AAV7MJF7</accession>
<gene>
    <name evidence="2" type="ORF">NDU88_001342</name>
</gene>
<dbReference type="AlphaFoldDB" id="A0AAV7MJF7"/>
<keyword evidence="3" id="KW-1185">Reference proteome</keyword>
<evidence type="ECO:0000313" key="3">
    <source>
        <dbReference type="Proteomes" id="UP001066276"/>
    </source>
</evidence>
<comment type="caution">
    <text evidence="2">The sequence shown here is derived from an EMBL/GenBank/DDBJ whole genome shotgun (WGS) entry which is preliminary data.</text>
</comment>
<dbReference type="Proteomes" id="UP001066276">
    <property type="component" value="Chromosome 9"/>
</dbReference>
<evidence type="ECO:0000256" key="1">
    <source>
        <dbReference type="SAM" id="MobiDB-lite"/>
    </source>
</evidence>
<reference evidence="2" key="1">
    <citation type="journal article" date="2022" name="bioRxiv">
        <title>Sequencing and chromosome-scale assembly of the giantPleurodeles waltlgenome.</title>
        <authorList>
            <person name="Brown T."/>
            <person name="Elewa A."/>
            <person name="Iarovenko S."/>
            <person name="Subramanian E."/>
            <person name="Araus A.J."/>
            <person name="Petzold A."/>
            <person name="Susuki M."/>
            <person name="Suzuki K.-i.T."/>
            <person name="Hayashi T."/>
            <person name="Toyoda A."/>
            <person name="Oliveira C."/>
            <person name="Osipova E."/>
            <person name="Leigh N.D."/>
            <person name="Simon A."/>
            <person name="Yun M.H."/>
        </authorList>
    </citation>
    <scope>NUCLEOTIDE SEQUENCE</scope>
    <source>
        <strain evidence="2">20211129_DDA</strain>
        <tissue evidence="2">Liver</tissue>
    </source>
</reference>